<evidence type="ECO:0000313" key="2">
    <source>
        <dbReference type="Proteomes" id="UP000270296"/>
    </source>
</evidence>
<evidence type="ECO:0000313" key="1">
    <source>
        <dbReference type="EMBL" id="VDP08684.1"/>
    </source>
</evidence>
<name>A0A183IQM2_9BILA</name>
<dbReference type="AlphaFoldDB" id="A0A183IQM2"/>
<dbReference type="WBParaSite" id="SBAD_0000615401-mRNA-1">
    <property type="protein sequence ID" value="SBAD_0000615401-mRNA-1"/>
    <property type="gene ID" value="SBAD_0000615401"/>
</dbReference>
<gene>
    <name evidence="1" type="ORF">SBAD_LOCUS5923</name>
</gene>
<keyword evidence="2" id="KW-1185">Reference proteome</keyword>
<protein>
    <submittedName>
        <fullName evidence="1 3">Uncharacterized protein</fullName>
    </submittedName>
</protein>
<reference evidence="1 2" key="2">
    <citation type="submission" date="2018-11" db="EMBL/GenBank/DDBJ databases">
        <authorList>
            <consortium name="Pathogen Informatics"/>
        </authorList>
    </citation>
    <scope>NUCLEOTIDE SEQUENCE [LARGE SCALE GENOMIC DNA]</scope>
</reference>
<accession>A0A183IQM2</accession>
<sequence>MNCQEQTALGFPVLDTGTEAAFRYDRLVKLVQQSSHTSGLSAERCIWVYVHDMYEKCSFIPAKYFDVYRDICDFALRCLCPESKPNSPPDVCPSLDEIVQDETLNAMFQAPKCRIEQSYVQRLMENPDARYGFVCGAVMAVTKLYAEPEKIFDLARLCADITALLPTLSSDWLGLLKALCCSGTLQAQQKASPESSYTELLAKIDVIMSSVIFGQEDFVLHIAMPSLLPMWKHSGASNKVDPVAASAAKLALHLLNALFPSHDCEGRSKFVCIFLAAKLTTFLIDEASPADVFLTRNGGERYLVCSSHDGMVPDAILTLLIAIMMLEDNEQSCPPVPKATDGVESNLDKLLNMALDGESSSNAPRTSTPLSDNVVEGRSLSDMAKEILTVICQQHWIKQKFLHSTDLFDPKRLLNPLVSPSKVRFAFRLLYNEITIIIMINSLITILMHQ</sequence>
<dbReference type="Proteomes" id="UP000270296">
    <property type="component" value="Unassembled WGS sequence"/>
</dbReference>
<organism evidence="3">
    <name type="scientific">Soboliphyme baturini</name>
    <dbReference type="NCBI Taxonomy" id="241478"/>
    <lineage>
        <taxon>Eukaryota</taxon>
        <taxon>Metazoa</taxon>
        <taxon>Ecdysozoa</taxon>
        <taxon>Nematoda</taxon>
        <taxon>Enoplea</taxon>
        <taxon>Dorylaimia</taxon>
        <taxon>Dioctophymatida</taxon>
        <taxon>Dioctophymatoidea</taxon>
        <taxon>Soboliphymatidae</taxon>
        <taxon>Soboliphyme</taxon>
    </lineage>
</organism>
<dbReference type="EMBL" id="UZAM01009348">
    <property type="protein sequence ID" value="VDP08684.1"/>
    <property type="molecule type" value="Genomic_DNA"/>
</dbReference>
<dbReference type="OrthoDB" id="20828at2759"/>
<reference evidence="3" key="1">
    <citation type="submission" date="2016-06" db="UniProtKB">
        <authorList>
            <consortium name="WormBaseParasite"/>
        </authorList>
    </citation>
    <scope>IDENTIFICATION</scope>
</reference>
<proteinExistence type="predicted"/>
<evidence type="ECO:0000313" key="3">
    <source>
        <dbReference type="WBParaSite" id="SBAD_0000615401-mRNA-1"/>
    </source>
</evidence>